<gene>
    <name evidence="1" type="ORF">KX928_12590</name>
</gene>
<name>A0A9X1FVZ1_9RHOB</name>
<reference evidence="1" key="1">
    <citation type="submission" date="2021-07" db="EMBL/GenBank/DDBJ databases">
        <title>Roseobacter insulae sp. nov., isolated from a tidal flat.</title>
        <authorList>
            <person name="Park S."/>
            <person name="Yoon J.-H."/>
        </authorList>
    </citation>
    <scope>NUCLEOTIDE SEQUENCE</scope>
    <source>
        <strain evidence="1">YSTF-M11</strain>
    </source>
</reference>
<comment type="caution">
    <text evidence="1">The sequence shown here is derived from an EMBL/GenBank/DDBJ whole genome shotgun (WGS) entry which is preliminary data.</text>
</comment>
<dbReference type="EMBL" id="JAHXDN010000003">
    <property type="protein sequence ID" value="MBW4708622.1"/>
    <property type="molecule type" value="Genomic_DNA"/>
</dbReference>
<sequence length="308" mass="33189">MAEFWEDKILAAAIEGTYGVDAVPTGSQAIYAKEVSLTPMEGNDLDRELELPYFGSQGTIPVELHSTLSFKVELAPSGTAGTPPPWGPLLRGCGVAETVVPGTSVTYNPITRDPESLTIHFFIGDTLHALLGARGNAKFELNAQNIPHIMFEFTGLFALPAAAVRPTPDFSTWQKPQQVSKAFTDLTLGGTTLVTRSFMMDLGNAVENRFLIGPEEVLITGKSEQIECTIQAVPLATFDPYSAAFNANDVAINLQHGVGAGKVATIAVPLAQMQRPQGLEKPQNITEWPLRLVPRTNAGNDQWTLTLT</sequence>
<proteinExistence type="predicted"/>
<dbReference type="RefSeq" id="WP_219502863.1">
    <property type="nucleotide sequence ID" value="NZ_JAHXDN010000003.1"/>
</dbReference>
<protein>
    <submittedName>
        <fullName evidence="1">Uncharacterized protein</fullName>
    </submittedName>
</protein>
<dbReference type="Proteomes" id="UP001138661">
    <property type="component" value="Unassembled WGS sequence"/>
</dbReference>
<dbReference type="AlphaFoldDB" id="A0A9X1FVZ1"/>
<evidence type="ECO:0000313" key="2">
    <source>
        <dbReference type="Proteomes" id="UP001138661"/>
    </source>
</evidence>
<keyword evidence="2" id="KW-1185">Reference proteome</keyword>
<organism evidence="1 2">
    <name type="scientific">Roseobacter insulae</name>
    <dbReference type="NCBI Taxonomy" id="2859783"/>
    <lineage>
        <taxon>Bacteria</taxon>
        <taxon>Pseudomonadati</taxon>
        <taxon>Pseudomonadota</taxon>
        <taxon>Alphaproteobacteria</taxon>
        <taxon>Rhodobacterales</taxon>
        <taxon>Roseobacteraceae</taxon>
        <taxon>Roseobacter</taxon>
    </lineage>
</organism>
<evidence type="ECO:0000313" key="1">
    <source>
        <dbReference type="EMBL" id="MBW4708622.1"/>
    </source>
</evidence>
<accession>A0A9X1FVZ1</accession>